<name>A0ABM0Z4P8_CAMSA</name>
<dbReference type="GeneID" id="104786638"/>
<feature type="domain" description="Senescence" evidence="2">
    <location>
        <begin position="183"/>
        <end position="362"/>
    </location>
</feature>
<dbReference type="Proteomes" id="UP000694864">
    <property type="component" value="Chromosome 1"/>
</dbReference>
<protein>
    <submittedName>
        <fullName evidence="4">Senescence/dehydration-associated protein At4g35985, chloroplastic</fullName>
    </submittedName>
</protein>
<keyword evidence="3" id="KW-1185">Reference proteome</keyword>
<proteinExistence type="predicted"/>
<reference evidence="3" key="1">
    <citation type="journal article" date="2014" name="Nat. Commun.">
        <title>The emerging biofuel crop Camelina sativa retains a highly undifferentiated hexaploid genome structure.</title>
        <authorList>
            <person name="Kagale S."/>
            <person name="Koh C."/>
            <person name="Nixon J."/>
            <person name="Bollina V."/>
            <person name="Clarke W.E."/>
            <person name="Tuteja R."/>
            <person name="Spillane C."/>
            <person name="Robinson S.J."/>
            <person name="Links M.G."/>
            <person name="Clarke C."/>
            <person name="Higgins E.E."/>
            <person name="Huebert T."/>
            <person name="Sharpe A.G."/>
            <person name="Parkin I.A."/>
        </authorList>
    </citation>
    <scope>NUCLEOTIDE SEQUENCE [LARGE SCALE GENOMIC DNA]</scope>
    <source>
        <strain evidence="3">cv. DH55</strain>
    </source>
</reference>
<organism evidence="3 4">
    <name type="scientific">Camelina sativa</name>
    <name type="common">False flax</name>
    <name type="synonym">Myagrum sativum</name>
    <dbReference type="NCBI Taxonomy" id="90675"/>
    <lineage>
        <taxon>Eukaryota</taxon>
        <taxon>Viridiplantae</taxon>
        <taxon>Streptophyta</taxon>
        <taxon>Embryophyta</taxon>
        <taxon>Tracheophyta</taxon>
        <taxon>Spermatophyta</taxon>
        <taxon>Magnoliopsida</taxon>
        <taxon>eudicotyledons</taxon>
        <taxon>Gunneridae</taxon>
        <taxon>Pentapetalae</taxon>
        <taxon>rosids</taxon>
        <taxon>malvids</taxon>
        <taxon>Brassicales</taxon>
        <taxon>Brassicaceae</taxon>
        <taxon>Camelineae</taxon>
        <taxon>Camelina</taxon>
    </lineage>
</organism>
<dbReference type="InterPro" id="IPR045036">
    <property type="entry name" value="Spartin-like"/>
</dbReference>
<evidence type="ECO:0000256" key="1">
    <source>
        <dbReference type="SAM" id="MobiDB-lite"/>
    </source>
</evidence>
<evidence type="ECO:0000259" key="2">
    <source>
        <dbReference type="Pfam" id="PF06911"/>
    </source>
</evidence>
<dbReference type="RefSeq" id="XP_010510392.1">
    <property type="nucleotide sequence ID" value="XM_010512090.2"/>
</dbReference>
<dbReference type="InterPro" id="IPR009686">
    <property type="entry name" value="Senescence/spartin_C"/>
</dbReference>
<reference evidence="4" key="2">
    <citation type="submission" date="2025-08" db="UniProtKB">
        <authorList>
            <consortium name="RefSeq"/>
        </authorList>
    </citation>
    <scope>IDENTIFICATION</scope>
    <source>
        <tissue evidence="4">Leaf</tissue>
    </source>
</reference>
<evidence type="ECO:0000313" key="3">
    <source>
        <dbReference type="Proteomes" id="UP000694864"/>
    </source>
</evidence>
<dbReference type="PANTHER" id="PTHR21068:SF36">
    <property type="entry name" value="SENESCENCE_DEHYDRATION-ASSOCIATED PROTEIN-LIKE PROTEIN"/>
    <property type="match status" value="1"/>
</dbReference>
<feature type="region of interest" description="Disordered" evidence="1">
    <location>
        <begin position="1"/>
        <end position="38"/>
    </location>
</feature>
<accession>A0ABM0Z4P8</accession>
<dbReference type="Pfam" id="PF06911">
    <property type="entry name" value="Senescence"/>
    <property type="match status" value="1"/>
</dbReference>
<dbReference type="PANTHER" id="PTHR21068">
    <property type="entry name" value="SPARTIN"/>
    <property type="match status" value="1"/>
</dbReference>
<evidence type="ECO:0000313" key="4">
    <source>
        <dbReference type="RefSeq" id="XP_010510392.1"/>
    </source>
</evidence>
<gene>
    <name evidence="4" type="primary">LOC104786638</name>
</gene>
<sequence>MGCFGSFKTSKTRNHKQERAQQETMTRQNPSPQPQPQTLRTEEVLLQIPRCRVHLIDDSEAMELSSGDFKLVKVLDNGVTLAMVVRIGHDLQWPVIRDEPVVKLDARDYLFTLPVKDGDPLSYGVTFSGDDRDVALVNSLKLLDQFLSENSCFSHSASSKVNKGIDWEEFAPRIEDYNNVLAKAIAGGTGHIIRGIFSLSNAYSNQVHKGGDIMITKAEESQRNGGGYNHGNSSGTEKKNGINTNLQRVRKMSKATENLSKTMLNGAGVVSGSVMVPVMKSKPGMAFFSMVPGEVLLASLDALNKILDATEAAERQTLSATSRAATRMVSERFGDNAGEATGDVLATAGHAAGTAWNVLKIRKTFYPSSSLTSGIVKNAPRK</sequence>